<dbReference type="InterPro" id="IPR036509">
    <property type="entry name" value="Met_Sox_Rdtase_MsrA_sf"/>
</dbReference>
<evidence type="ECO:0000256" key="7">
    <source>
        <dbReference type="ARBA" id="ARBA00048782"/>
    </source>
</evidence>
<dbReference type="EC" id="1.8.4.11" evidence="2"/>
<evidence type="ECO:0000256" key="1">
    <source>
        <dbReference type="ARBA" id="ARBA00005591"/>
    </source>
</evidence>
<evidence type="ECO:0000259" key="11">
    <source>
        <dbReference type="Pfam" id="PF01625"/>
    </source>
</evidence>
<comment type="function">
    <text evidence="8">Catalyzes the reduction of methionine sulfoxide (MetSO) to methionine in proteins. Plays a protective role against oxidative stress by restoring activity to proteins that have been inactivated by methionine oxidation. MSRA family specifically reduces the MetSO S-enantiomer.</text>
</comment>
<dbReference type="GO" id="GO:0008113">
    <property type="term" value="F:peptide-methionine (S)-S-oxide reductase activity"/>
    <property type="evidence" value="ECO:0007669"/>
    <property type="project" value="UniProtKB-EC"/>
</dbReference>
<dbReference type="SUPFAM" id="SSF55068">
    <property type="entry name" value="Peptide methionine sulfoxide reductase"/>
    <property type="match status" value="1"/>
</dbReference>
<feature type="signal peptide" evidence="10">
    <location>
        <begin position="1"/>
        <end position="23"/>
    </location>
</feature>
<feature type="chain" id="PRO_5043429220" description="Peptide methionine sulfoxide reductase A5" evidence="10">
    <location>
        <begin position="24"/>
        <end position="244"/>
    </location>
</feature>
<evidence type="ECO:0000256" key="2">
    <source>
        <dbReference type="ARBA" id="ARBA00012502"/>
    </source>
</evidence>
<dbReference type="EMBL" id="JAUJYN010000010">
    <property type="protein sequence ID" value="KAK1261409.1"/>
    <property type="molecule type" value="Genomic_DNA"/>
</dbReference>
<reference evidence="12" key="1">
    <citation type="journal article" date="2023" name="Nat. Commun.">
        <title>Diploid and tetraploid genomes of Acorus and the evolution of monocots.</title>
        <authorList>
            <person name="Ma L."/>
            <person name="Liu K.W."/>
            <person name="Li Z."/>
            <person name="Hsiao Y.Y."/>
            <person name="Qi Y."/>
            <person name="Fu T."/>
            <person name="Tang G.D."/>
            <person name="Zhang D."/>
            <person name="Sun W.H."/>
            <person name="Liu D.K."/>
            <person name="Li Y."/>
            <person name="Chen G.Z."/>
            <person name="Liu X.D."/>
            <person name="Liao X.Y."/>
            <person name="Jiang Y.T."/>
            <person name="Yu X."/>
            <person name="Hao Y."/>
            <person name="Huang J."/>
            <person name="Zhao X.W."/>
            <person name="Ke S."/>
            <person name="Chen Y.Y."/>
            <person name="Wu W.L."/>
            <person name="Hsu J.L."/>
            <person name="Lin Y.F."/>
            <person name="Huang M.D."/>
            <person name="Li C.Y."/>
            <person name="Huang L."/>
            <person name="Wang Z.W."/>
            <person name="Zhao X."/>
            <person name="Zhong W.Y."/>
            <person name="Peng D.H."/>
            <person name="Ahmad S."/>
            <person name="Lan S."/>
            <person name="Zhang J.S."/>
            <person name="Tsai W.C."/>
            <person name="Van de Peer Y."/>
            <person name="Liu Z.J."/>
        </authorList>
    </citation>
    <scope>NUCLEOTIDE SEQUENCE</scope>
    <source>
        <strain evidence="12">SCP</strain>
    </source>
</reference>
<evidence type="ECO:0000256" key="4">
    <source>
        <dbReference type="ARBA" id="ARBA00030273"/>
    </source>
</evidence>
<gene>
    <name evidence="12" type="ORF">QJS04_geneDACA001083</name>
</gene>
<dbReference type="Proteomes" id="UP001179952">
    <property type="component" value="Unassembled WGS sequence"/>
</dbReference>
<comment type="catalytic activity">
    <reaction evidence="7">
        <text>[thioredoxin]-disulfide + L-methionine + H2O = L-methionine (S)-S-oxide + [thioredoxin]-dithiol</text>
        <dbReference type="Rhea" id="RHEA:19993"/>
        <dbReference type="Rhea" id="RHEA-COMP:10698"/>
        <dbReference type="Rhea" id="RHEA-COMP:10700"/>
        <dbReference type="ChEBI" id="CHEBI:15377"/>
        <dbReference type="ChEBI" id="CHEBI:29950"/>
        <dbReference type="ChEBI" id="CHEBI:50058"/>
        <dbReference type="ChEBI" id="CHEBI:57844"/>
        <dbReference type="ChEBI" id="CHEBI:58772"/>
        <dbReference type="EC" id="1.8.4.11"/>
    </reaction>
</comment>
<feature type="domain" description="Peptide methionine sulphoxide reductase MsrA" evidence="11">
    <location>
        <begin position="44"/>
        <end position="187"/>
    </location>
</feature>
<organism evidence="12 13">
    <name type="scientific">Acorus gramineus</name>
    <name type="common">Dwarf sweet flag</name>
    <dbReference type="NCBI Taxonomy" id="55184"/>
    <lineage>
        <taxon>Eukaryota</taxon>
        <taxon>Viridiplantae</taxon>
        <taxon>Streptophyta</taxon>
        <taxon>Embryophyta</taxon>
        <taxon>Tracheophyta</taxon>
        <taxon>Spermatophyta</taxon>
        <taxon>Magnoliopsida</taxon>
        <taxon>Liliopsida</taxon>
        <taxon>Acoraceae</taxon>
        <taxon>Acorus</taxon>
    </lineage>
</organism>
<comment type="caution">
    <text evidence="12">The sequence shown here is derived from an EMBL/GenBank/DDBJ whole genome shotgun (WGS) entry which is preliminary data.</text>
</comment>
<comment type="catalytic activity">
    <reaction evidence="6">
        <text>L-methionyl-[protein] + [thioredoxin]-disulfide + H2O = L-methionyl-(S)-S-oxide-[protein] + [thioredoxin]-dithiol</text>
        <dbReference type="Rhea" id="RHEA:14217"/>
        <dbReference type="Rhea" id="RHEA-COMP:10698"/>
        <dbReference type="Rhea" id="RHEA-COMP:10700"/>
        <dbReference type="Rhea" id="RHEA-COMP:12313"/>
        <dbReference type="Rhea" id="RHEA-COMP:12315"/>
        <dbReference type="ChEBI" id="CHEBI:15377"/>
        <dbReference type="ChEBI" id="CHEBI:16044"/>
        <dbReference type="ChEBI" id="CHEBI:29950"/>
        <dbReference type="ChEBI" id="CHEBI:44120"/>
        <dbReference type="ChEBI" id="CHEBI:50058"/>
        <dbReference type="EC" id="1.8.4.11"/>
    </reaction>
</comment>
<evidence type="ECO:0000256" key="6">
    <source>
        <dbReference type="ARBA" id="ARBA00047806"/>
    </source>
</evidence>
<dbReference type="FunFam" id="3.30.1060.10:FF:000004">
    <property type="entry name" value="Peptide methionine sulfoxide reductase A5"/>
    <property type="match status" value="1"/>
</dbReference>
<dbReference type="PANTHER" id="PTHR43774:SF1">
    <property type="entry name" value="PEPTIDE METHIONINE SULFOXIDE REDUCTASE MSRA 2"/>
    <property type="match status" value="1"/>
</dbReference>
<reference evidence="12" key="2">
    <citation type="submission" date="2023-06" db="EMBL/GenBank/DDBJ databases">
        <authorList>
            <person name="Ma L."/>
            <person name="Liu K.-W."/>
            <person name="Li Z."/>
            <person name="Hsiao Y.-Y."/>
            <person name="Qi Y."/>
            <person name="Fu T."/>
            <person name="Tang G."/>
            <person name="Zhang D."/>
            <person name="Sun W.-H."/>
            <person name="Liu D.-K."/>
            <person name="Li Y."/>
            <person name="Chen G.-Z."/>
            <person name="Liu X.-D."/>
            <person name="Liao X.-Y."/>
            <person name="Jiang Y.-T."/>
            <person name="Yu X."/>
            <person name="Hao Y."/>
            <person name="Huang J."/>
            <person name="Zhao X.-W."/>
            <person name="Ke S."/>
            <person name="Chen Y.-Y."/>
            <person name="Wu W.-L."/>
            <person name="Hsu J.-L."/>
            <person name="Lin Y.-F."/>
            <person name="Huang M.-D."/>
            <person name="Li C.-Y."/>
            <person name="Huang L."/>
            <person name="Wang Z.-W."/>
            <person name="Zhao X."/>
            <person name="Zhong W.-Y."/>
            <person name="Peng D.-H."/>
            <person name="Ahmad S."/>
            <person name="Lan S."/>
            <person name="Zhang J.-S."/>
            <person name="Tsai W.-C."/>
            <person name="Van De Peer Y."/>
            <person name="Liu Z.-J."/>
        </authorList>
    </citation>
    <scope>NUCLEOTIDE SEQUENCE</scope>
    <source>
        <strain evidence="12">SCP</strain>
        <tissue evidence="12">Leaves</tissue>
    </source>
</reference>
<comment type="similarity">
    <text evidence="1">Belongs to the MsrA Met sulfoxide reductase family.</text>
</comment>
<dbReference type="PANTHER" id="PTHR43774">
    <property type="entry name" value="PEPTIDE METHIONINE SULFOXIDE REDUCTASE"/>
    <property type="match status" value="1"/>
</dbReference>
<evidence type="ECO:0000256" key="3">
    <source>
        <dbReference type="ARBA" id="ARBA00023002"/>
    </source>
</evidence>
<evidence type="ECO:0000256" key="10">
    <source>
        <dbReference type="SAM" id="SignalP"/>
    </source>
</evidence>
<accession>A0AAV9ABA5</accession>
<evidence type="ECO:0000256" key="8">
    <source>
        <dbReference type="ARBA" id="ARBA00055441"/>
    </source>
</evidence>
<dbReference type="Pfam" id="PF01625">
    <property type="entry name" value="PMSR"/>
    <property type="match status" value="1"/>
</dbReference>
<sequence length="244" mass="27346">MKAELLVFPVLALIALSADPSSSIRLPDRTPAFTASDDRRPLKTAVFALGCFWRSEAVFGCLPGVVRTTVGYSGGSALNPTYKRIRDHAEVVQVEYDPKIVQFRQLLDVFWTSHDPTEVFGQGPDVGDRYRSIIFTNGTGETRMAAVSKENQQAKIRSNIVTTQIQELGMFYAAETEHQKFELKHNPQLFQLLGFMPAEELQRSSLAMKLNSYAAELCPPEVQSRIDAKINNILVKEWPVLKDI</sequence>
<dbReference type="HAMAP" id="MF_01401">
    <property type="entry name" value="MsrA"/>
    <property type="match status" value="1"/>
</dbReference>
<evidence type="ECO:0000313" key="12">
    <source>
        <dbReference type="EMBL" id="KAK1261409.1"/>
    </source>
</evidence>
<evidence type="ECO:0000313" key="13">
    <source>
        <dbReference type="Proteomes" id="UP001179952"/>
    </source>
</evidence>
<keyword evidence="3" id="KW-0560">Oxidoreductase</keyword>
<dbReference type="Gene3D" id="3.30.1060.10">
    <property type="entry name" value="Peptide methionine sulphoxide reductase MsrA"/>
    <property type="match status" value="1"/>
</dbReference>
<proteinExistence type="inferred from homology"/>
<evidence type="ECO:0000256" key="5">
    <source>
        <dbReference type="ARBA" id="ARBA00030643"/>
    </source>
</evidence>
<dbReference type="InterPro" id="IPR002569">
    <property type="entry name" value="Met_Sox_Rdtase_MsrA_dom"/>
</dbReference>
<keyword evidence="13" id="KW-1185">Reference proteome</keyword>
<protein>
    <recommendedName>
        <fullName evidence="9">Peptide methionine sulfoxide reductase A5</fullName>
        <ecNumber evidence="2">1.8.4.11</ecNumber>
    </recommendedName>
    <alternativeName>
        <fullName evidence="5">Peptide-methionine (S)-S-oxide reductase</fullName>
    </alternativeName>
    <alternativeName>
        <fullName evidence="4">Protein-methionine-S-oxide reductase</fullName>
    </alternativeName>
</protein>
<evidence type="ECO:0000256" key="9">
    <source>
        <dbReference type="ARBA" id="ARBA00067558"/>
    </source>
</evidence>
<dbReference type="NCBIfam" id="TIGR00401">
    <property type="entry name" value="msrA"/>
    <property type="match status" value="1"/>
</dbReference>
<keyword evidence="10" id="KW-0732">Signal</keyword>
<name>A0AAV9ABA5_ACOGR</name>
<dbReference type="AlphaFoldDB" id="A0AAV9ABA5"/>